<dbReference type="EMBL" id="SGWV01000008">
    <property type="protein sequence ID" value="RZS57001.1"/>
    <property type="molecule type" value="Genomic_DNA"/>
</dbReference>
<dbReference type="InterPro" id="IPR050679">
    <property type="entry name" value="Bact_HTH_transcr_reg"/>
</dbReference>
<accession>A0A4Q7LRC6</accession>
<sequence length="242" mass="26964">MPSIRSSANAQALPVYRQVAELLARQIRAGYWHEGERLPPEAELAVTLGVAVGTLRKALAMLAEQELLERVQGSGTYVKRLSRRRRQYELLRLELRHTGPGLPTAQILDVCRLPHPPEVPVFGAPGDAAWRVRRLRRLSGEPVALEEIWFGAAGCHELSAEALGDSMYLFYQQRFQRWIARVEDRLGAAPVPTWAVPPFGLAAGASAGHIERIAWTAGNAVAEFSQTWFDPQRCCYTSRLSQ</sequence>
<dbReference type="SMART" id="SM00866">
    <property type="entry name" value="UTRA"/>
    <property type="match status" value="1"/>
</dbReference>
<evidence type="ECO:0000256" key="3">
    <source>
        <dbReference type="ARBA" id="ARBA00023163"/>
    </source>
</evidence>
<reference evidence="5 6" key="1">
    <citation type="submission" date="2019-02" db="EMBL/GenBank/DDBJ databases">
        <title>Genomic Encyclopedia of Type Strains, Phase IV (KMG-IV): sequencing the most valuable type-strain genomes for metagenomic binning, comparative biology and taxonomic classification.</title>
        <authorList>
            <person name="Goeker M."/>
        </authorList>
    </citation>
    <scope>NUCLEOTIDE SEQUENCE [LARGE SCALE GENOMIC DNA]</scope>
    <source>
        <strain evidence="5 6">DSM 10617</strain>
    </source>
</reference>
<dbReference type="Gene3D" id="3.40.1410.10">
    <property type="entry name" value="Chorismate lyase-like"/>
    <property type="match status" value="1"/>
</dbReference>
<dbReference type="InterPro" id="IPR000524">
    <property type="entry name" value="Tscrpt_reg_HTH_GntR"/>
</dbReference>
<evidence type="ECO:0000313" key="6">
    <source>
        <dbReference type="Proteomes" id="UP000293433"/>
    </source>
</evidence>
<dbReference type="GO" id="GO:0003700">
    <property type="term" value="F:DNA-binding transcription factor activity"/>
    <property type="evidence" value="ECO:0007669"/>
    <property type="project" value="InterPro"/>
</dbReference>
<dbReference type="Pfam" id="PF07702">
    <property type="entry name" value="UTRA"/>
    <property type="match status" value="1"/>
</dbReference>
<evidence type="ECO:0000256" key="1">
    <source>
        <dbReference type="ARBA" id="ARBA00023015"/>
    </source>
</evidence>
<dbReference type="CDD" id="cd07377">
    <property type="entry name" value="WHTH_GntR"/>
    <property type="match status" value="1"/>
</dbReference>
<dbReference type="SUPFAM" id="SSF64288">
    <property type="entry name" value="Chorismate lyase-like"/>
    <property type="match status" value="1"/>
</dbReference>
<dbReference type="RefSeq" id="WP_130481417.1">
    <property type="nucleotide sequence ID" value="NZ_SGWV01000008.1"/>
</dbReference>
<dbReference type="PANTHER" id="PTHR44846">
    <property type="entry name" value="MANNOSYL-D-GLYCERATE TRANSPORT/METABOLISM SYSTEM REPRESSOR MNGR-RELATED"/>
    <property type="match status" value="1"/>
</dbReference>
<dbReference type="OrthoDB" id="8584262at2"/>
<keyword evidence="1" id="KW-0805">Transcription regulation</keyword>
<dbReference type="AlphaFoldDB" id="A0A4Q7LRC6"/>
<dbReference type="PROSITE" id="PS50949">
    <property type="entry name" value="HTH_GNTR"/>
    <property type="match status" value="1"/>
</dbReference>
<dbReference type="Proteomes" id="UP000293433">
    <property type="component" value="Unassembled WGS sequence"/>
</dbReference>
<keyword evidence="2" id="KW-0238">DNA-binding</keyword>
<dbReference type="InterPro" id="IPR036388">
    <property type="entry name" value="WH-like_DNA-bd_sf"/>
</dbReference>
<dbReference type="InterPro" id="IPR011663">
    <property type="entry name" value="UTRA"/>
</dbReference>
<feature type="domain" description="HTH gntR-type" evidence="4">
    <location>
        <begin position="13"/>
        <end position="81"/>
    </location>
</feature>
<comment type="caution">
    <text evidence="5">The sequence shown here is derived from an EMBL/GenBank/DDBJ whole genome shotgun (WGS) entry which is preliminary data.</text>
</comment>
<dbReference type="InterPro" id="IPR028978">
    <property type="entry name" value="Chorismate_lyase_/UTRA_dom_sf"/>
</dbReference>
<proteinExistence type="predicted"/>
<dbReference type="GO" id="GO:0003677">
    <property type="term" value="F:DNA binding"/>
    <property type="evidence" value="ECO:0007669"/>
    <property type="project" value="UniProtKB-KW"/>
</dbReference>
<evidence type="ECO:0000313" key="5">
    <source>
        <dbReference type="EMBL" id="RZS57001.1"/>
    </source>
</evidence>
<organism evidence="5 6">
    <name type="scientific">Sphaerotilus mobilis</name>
    <dbReference type="NCBI Taxonomy" id="47994"/>
    <lineage>
        <taxon>Bacteria</taxon>
        <taxon>Pseudomonadati</taxon>
        <taxon>Pseudomonadota</taxon>
        <taxon>Betaproteobacteria</taxon>
        <taxon>Burkholderiales</taxon>
        <taxon>Sphaerotilaceae</taxon>
        <taxon>Sphaerotilus</taxon>
    </lineage>
</organism>
<protein>
    <submittedName>
        <fullName evidence="5">GntR family transcriptional regulator</fullName>
    </submittedName>
</protein>
<dbReference type="InterPro" id="IPR036390">
    <property type="entry name" value="WH_DNA-bd_sf"/>
</dbReference>
<dbReference type="SUPFAM" id="SSF46785">
    <property type="entry name" value="Winged helix' DNA-binding domain"/>
    <property type="match status" value="1"/>
</dbReference>
<dbReference type="Pfam" id="PF00392">
    <property type="entry name" value="GntR"/>
    <property type="match status" value="1"/>
</dbReference>
<evidence type="ECO:0000259" key="4">
    <source>
        <dbReference type="PROSITE" id="PS50949"/>
    </source>
</evidence>
<dbReference type="PANTHER" id="PTHR44846:SF1">
    <property type="entry name" value="MANNOSYL-D-GLYCERATE TRANSPORT_METABOLISM SYSTEM REPRESSOR MNGR-RELATED"/>
    <property type="match status" value="1"/>
</dbReference>
<dbReference type="Gene3D" id="1.10.10.10">
    <property type="entry name" value="Winged helix-like DNA-binding domain superfamily/Winged helix DNA-binding domain"/>
    <property type="match status" value="1"/>
</dbReference>
<evidence type="ECO:0000256" key="2">
    <source>
        <dbReference type="ARBA" id="ARBA00023125"/>
    </source>
</evidence>
<name>A0A4Q7LRC6_9BURK</name>
<dbReference type="SMART" id="SM00345">
    <property type="entry name" value="HTH_GNTR"/>
    <property type="match status" value="1"/>
</dbReference>
<dbReference type="GO" id="GO:0045892">
    <property type="term" value="P:negative regulation of DNA-templated transcription"/>
    <property type="evidence" value="ECO:0007669"/>
    <property type="project" value="TreeGrafter"/>
</dbReference>
<gene>
    <name evidence="5" type="ORF">EV685_1559</name>
</gene>
<keyword evidence="3" id="KW-0804">Transcription</keyword>
<keyword evidence="6" id="KW-1185">Reference proteome</keyword>